<name>E9GX68_DAPPU</name>
<keyword evidence="3" id="KW-1185">Reference proteome</keyword>
<sequence length="117" mass="12800">MATNKEPRCRCYSGDCNGRACSCVKNRVIVCIGSDRVMVPCGDVKILVRDVITMAKRNYQKVHNNAVPVAYLRWEGAILKDNILANVVDNREVLTACAPLVCLPLKGWEAPVGLPTG</sequence>
<proteinExistence type="predicted"/>
<dbReference type="EMBL" id="GL732572">
    <property type="protein sequence ID" value="EFX75916.1"/>
    <property type="molecule type" value="Genomic_DNA"/>
</dbReference>
<dbReference type="Gene3D" id="3.10.20.90">
    <property type="entry name" value="Phosphatidylinositol 3-kinase Catalytic Subunit, Chain A, domain 1"/>
    <property type="match status" value="1"/>
</dbReference>
<dbReference type="KEGG" id="dpx:DAPPUDRAFT_249729"/>
<feature type="domain" description="Par3/HAL N-terminal" evidence="1">
    <location>
        <begin position="27"/>
        <end position="96"/>
    </location>
</feature>
<dbReference type="AlphaFoldDB" id="E9GX68"/>
<dbReference type="InterPro" id="IPR021922">
    <property type="entry name" value="Par3/HAL_N"/>
</dbReference>
<dbReference type="Pfam" id="PF12053">
    <property type="entry name" value="Par3_HAL_N_term"/>
    <property type="match status" value="1"/>
</dbReference>
<evidence type="ECO:0000313" key="3">
    <source>
        <dbReference type="Proteomes" id="UP000000305"/>
    </source>
</evidence>
<gene>
    <name evidence="2" type="ORF">DAPPUDRAFT_249729</name>
</gene>
<dbReference type="InParanoid" id="E9GX68"/>
<dbReference type="HOGENOM" id="CLU_2087231_0_0_1"/>
<protein>
    <recommendedName>
        <fullName evidence="1">Par3/HAL N-terminal domain-containing protein</fullName>
    </recommendedName>
</protein>
<evidence type="ECO:0000313" key="2">
    <source>
        <dbReference type="EMBL" id="EFX75916.1"/>
    </source>
</evidence>
<organism evidence="2 3">
    <name type="scientific">Daphnia pulex</name>
    <name type="common">Water flea</name>
    <dbReference type="NCBI Taxonomy" id="6669"/>
    <lineage>
        <taxon>Eukaryota</taxon>
        <taxon>Metazoa</taxon>
        <taxon>Ecdysozoa</taxon>
        <taxon>Arthropoda</taxon>
        <taxon>Crustacea</taxon>
        <taxon>Branchiopoda</taxon>
        <taxon>Diplostraca</taxon>
        <taxon>Cladocera</taxon>
        <taxon>Anomopoda</taxon>
        <taxon>Daphniidae</taxon>
        <taxon>Daphnia</taxon>
    </lineage>
</organism>
<accession>E9GX68</accession>
<dbReference type="Proteomes" id="UP000000305">
    <property type="component" value="Unassembled WGS sequence"/>
</dbReference>
<evidence type="ECO:0000259" key="1">
    <source>
        <dbReference type="Pfam" id="PF12053"/>
    </source>
</evidence>
<reference evidence="2 3" key="1">
    <citation type="journal article" date="2011" name="Science">
        <title>The ecoresponsive genome of Daphnia pulex.</title>
        <authorList>
            <person name="Colbourne J.K."/>
            <person name="Pfrender M.E."/>
            <person name="Gilbert D."/>
            <person name="Thomas W.K."/>
            <person name="Tucker A."/>
            <person name="Oakley T.H."/>
            <person name="Tokishita S."/>
            <person name="Aerts A."/>
            <person name="Arnold G.J."/>
            <person name="Basu M.K."/>
            <person name="Bauer D.J."/>
            <person name="Caceres C.E."/>
            <person name="Carmel L."/>
            <person name="Casola C."/>
            <person name="Choi J.H."/>
            <person name="Detter J.C."/>
            <person name="Dong Q."/>
            <person name="Dusheyko S."/>
            <person name="Eads B.D."/>
            <person name="Frohlich T."/>
            <person name="Geiler-Samerotte K.A."/>
            <person name="Gerlach D."/>
            <person name="Hatcher P."/>
            <person name="Jogdeo S."/>
            <person name="Krijgsveld J."/>
            <person name="Kriventseva E.V."/>
            <person name="Kultz D."/>
            <person name="Laforsch C."/>
            <person name="Lindquist E."/>
            <person name="Lopez J."/>
            <person name="Manak J.R."/>
            <person name="Muller J."/>
            <person name="Pangilinan J."/>
            <person name="Patwardhan R.P."/>
            <person name="Pitluck S."/>
            <person name="Pritham E.J."/>
            <person name="Rechtsteiner A."/>
            <person name="Rho M."/>
            <person name="Rogozin I.B."/>
            <person name="Sakarya O."/>
            <person name="Salamov A."/>
            <person name="Schaack S."/>
            <person name="Shapiro H."/>
            <person name="Shiga Y."/>
            <person name="Skalitzky C."/>
            <person name="Smith Z."/>
            <person name="Souvorov A."/>
            <person name="Sung W."/>
            <person name="Tang Z."/>
            <person name="Tsuchiya D."/>
            <person name="Tu H."/>
            <person name="Vos H."/>
            <person name="Wang M."/>
            <person name="Wolf Y.I."/>
            <person name="Yamagata H."/>
            <person name="Yamada T."/>
            <person name="Ye Y."/>
            <person name="Shaw J.R."/>
            <person name="Andrews J."/>
            <person name="Crease T.J."/>
            <person name="Tang H."/>
            <person name="Lucas S.M."/>
            <person name="Robertson H.M."/>
            <person name="Bork P."/>
            <person name="Koonin E.V."/>
            <person name="Zdobnov E.M."/>
            <person name="Grigoriev I.V."/>
            <person name="Lynch M."/>
            <person name="Boore J.L."/>
        </authorList>
    </citation>
    <scope>NUCLEOTIDE SEQUENCE [LARGE SCALE GENOMIC DNA]</scope>
</reference>